<keyword evidence="1 3" id="KW-0489">Methyltransferase</keyword>
<name>A0A3D8QE94_9HELO</name>
<dbReference type="Proteomes" id="UP000256328">
    <property type="component" value="Unassembled WGS sequence"/>
</dbReference>
<dbReference type="SUPFAM" id="SSF82282">
    <property type="entry name" value="Homocysteine S-methyltransferase"/>
    <property type="match status" value="1"/>
</dbReference>
<organism evidence="5 6">
    <name type="scientific">Coleophoma crateriformis</name>
    <dbReference type="NCBI Taxonomy" id="565419"/>
    <lineage>
        <taxon>Eukaryota</taxon>
        <taxon>Fungi</taxon>
        <taxon>Dikarya</taxon>
        <taxon>Ascomycota</taxon>
        <taxon>Pezizomycotina</taxon>
        <taxon>Leotiomycetes</taxon>
        <taxon>Helotiales</taxon>
        <taxon>Dermateaceae</taxon>
        <taxon>Coleophoma</taxon>
    </lineage>
</organism>
<gene>
    <name evidence="5" type="ORF">BP5796_11653</name>
</gene>
<feature type="binding site" evidence="3">
    <location>
        <position position="301"/>
    </location>
    <ligand>
        <name>Zn(2+)</name>
        <dbReference type="ChEBI" id="CHEBI:29105"/>
    </ligand>
</feature>
<dbReference type="InterPro" id="IPR036589">
    <property type="entry name" value="HCY_dom_sf"/>
</dbReference>
<evidence type="ECO:0000256" key="2">
    <source>
        <dbReference type="ARBA" id="ARBA00022679"/>
    </source>
</evidence>
<evidence type="ECO:0000256" key="1">
    <source>
        <dbReference type="ARBA" id="ARBA00022603"/>
    </source>
</evidence>
<sequence length="320" mass="34233">MPSSTPNLPQLHSRRPFLTEGGFETALVYKHGYDLPSFASWPLLSSPASCAILRELHSSYVRIAQRHQTGIVLETQTWRASEPWMRIISPGGDVKAKVRSVTSDAVALLKSIRAELATELCPIVISGCLGPLGDAYKLSATQDLQVFTDGYAELIRSLADAGVDMLSLLTTSNILEATAAANLARETGLPILISFVVETDGALLGGMALEEAIAKVDEATGAYPVYFGVNCAHPEHFLPVLRRMDARVRGRIGCLRANSSQKSHGELDNSATLDRGDVAALARTHTELLSLLPGLKVVGGCCGTDEEHVNAIADVVYGPE</sequence>
<evidence type="ECO:0000313" key="5">
    <source>
        <dbReference type="EMBL" id="RDW60047.1"/>
    </source>
</evidence>
<reference evidence="5 6" key="1">
    <citation type="journal article" date="2018" name="IMA Fungus">
        <title>IMA Genome-F 9: Draft genome sequence of Annulohypoxylon stygium, Aspergillus mulundensis, Berkeleyomyces basicola (syn. Thielaviopsis basicola), Ceratocystis smalleyi, two Cercospora beticola strains, Coleophoma cylindrospora, Fusarium fracticaudum, Phialophora cf. hyalina, and Morchella septimelata.</title>
        <authorList>
            <person name="Wingfield B.D."/>
            <person name="Bills G.F."/>
            <person name="Dong Y."/>
            <person name="Huang W."/>
            <person name="Nel W.J."/>
            <person name="Swalarsk-Parry B.S."/>
            <person name="Vaghefi N."/>
            <person name="Wilken P.M."/>
            <person name="An Z."/>
            <person name="de Beer Z.W."/>
            <person name="De Vos L."/>
            <person name="Chen L."/>
            <person name="Duong T.A."/>
            <person name="Gao Y."/>
            <person name="Hammerbacher A."/>
            <person name="Kikkert J.R."/>
            <person name="Li Y."/>
            <person name="Li H."/>
            <person name="Li K."/>
            <person name="Li Q."/>
            <person name="Liu X."/>
            <person name="Ma X."/>
            <person name="Naidoo K."/>
            <person name="Pethybridge S.J."/>
            <person name="Sun J."/>
            <person name="Steenkamp E.T."/>
            <person name="van der Nest M.A."/>
            <person name="van Wyk S."/>
            <person name="Wingfield M.J."/>
            <person name="Xiong C."/>
            <person name="Yue Q."/>
            <person name="Zhang X."/>
        </authorList>
    </citation>
    <scope>NUCLEOTIDE SEQUENCE [LARGE SCALE GENOMIC DNA]</scope>
    <source>
        <strain evidence="5 6">BP5796</strain>
    </source>
</reference>
<keyword evidence="3" id="KW-0479">Metal-binding</keyword>
<dbReference type="PROSITE" id="PS50970">
    <property type="entry name" value="HCY"/>
    <property type="match status" value="1"/>
</dbReference>
<keyword evidence="6" id="KW-1185">Reference proteome</keyword>
<dbReference type="GO" id="GO:0046872">
    <property type="term" value="F:metal ion binding"/>
    <property type="evidence" value="ECO:0007669"/>
    <property type="project" value="UniProtKB-KW"/>
</dbReference>
<dbReference type="PANTHER" id="PTHR11103">
    <property type="entry name" value="SLR1189 PROTEIN"/>
    <property type="match status" value="1"/>
</dbReference>
<dbReference type="Pfam" id="PF02574">
    <property type="entry name" value="S-methyl_trans"/>
    <property type="match status" value="1"/>
</dbReference>
<feature type="binding site" evidence="3">
    <location>
        <position position="302"/>
    </location>
    <ligand>
        <name>Zn(2+)</name>
        <dbReference type="ChEBI" id="CHEBI:29105"/>
    </ligand>
</feature>
<evidence type="ECO:0000313" key="6">
    <source>
        <dbReference type="Proteomes" id="UP000256328"/>
    </source>
</evidence>
<proteinExistence type="predicted"/>
<keyword evidence="3" id="KW-0862">Zinc</keyword>
<dbReference type="EMBL" id="PDLN01000019">
    <property type="protein sequence ID" value="RDW60047.1"/>
    <property type="molecule type" value="Genomic_DNA"/>
</dbReference>
<dbReference type="PANTHER" id="PTHR11103:SF18">
    <property type="entry name" value="SLR1189 PROTEIN"/>
    <property type="match status" value="1"/>
</dbReference>
<dbReference type="GO" id="GO:0008168">
    <property type="term" value="F:methyltransferase activity"/>
    <property type="evidence" value="ECO:0007669"/>
    <property type="project" value="UniProtKB-UniRule"/>
</dbReference>
<dbReference type="AlphaFoldDB" id="A0A3D8QE94"/>
<dbReference type="Gene3D" id="3.20.20.330">
    <property type="entry name" value="Homocysteine-binding-like domain"/>
    <property type="match status" value="1"/>
</dbReference>
<dbReference type="GO" id="GO:0032259">
    <property type="term" value="P:methylation"/>
    <property type="evidence" value="ECO:0007669"/>
    <property type="project" value="UniProtKB-KW"/>
</dbReference>
<evidence type="ECO:0000259" key="4">
    <source>
        <dbReference type="PROSITE" id="PS50970"/>
    </source>
</evidence>
<dbReference type="OrthoDB" id="261426at2759"/>
<accession>A0A3D8QE94</accession>
<dbReference type="InterPro" id="IPR003726">
    <property type="entry name" value="HCY_dom"/>
</dbReference>
<feature type="binding site" evidence="3">
    <location>
        <position position="231"/>
    </location>
    <ligand>
        <name>Zn(2+)</name>
        <dbReference type="ChEBI" id="CHEBI:29105"/>
    </ligand>
</feature>
<comment type="cofactor">
    <cofactor evidence="3">
        <name>Zn(2+)</name>
        <dbReference type="ChEBI" id="CHEBI:29105"/>
    </cofactor>
</comment>
<feature type="domain" description="Hcy-binding" evidence="4">
    <location>
        <begin position="5"/>
        <end position="316"/>
    </location>
</feature>
<evidence type="ECO:0000256" key="3">
    <source>
        <dbReference type="PROSITE-ProRule" id="PRU00333"/>
    </source>
</evidence>
<protein>
    <recommendedName>
        <fullName evidence="4">Hcy-binding domain-containing protein</fullName>
    </recommendedName>
</protein>
<comment type="caution">
    <text evidence="5">The sequence shown here is derived from an EMBL/GenBank/DDBJ whole genome shotgun (WGS) entry which is preliminary data.</text>
</comment>
<keyword evidence="2 3" id="KW-0808">Transferase</keyword>